<dbReference type="EMBL" id="FLYE01000047">
    <property type="protein sequence ID" value="SCA58154.1"/>
    <property type="molecule type" value="Genomic_DNA"/>
</dbReference>
<keyword evidence="5" id="KW-1185">Reference proteome</keyword>
<evidence type="ECO:0000313" key="5">
    <source>
        <dbReference type="Proteomes" id="UP000231658"/>
    </source>
</evidence>
<gene>
    <name evidence="4" type="ORF">MTBPR1_80208</name>
</gene>
<dbReference type="SUPFAM" id="SSF110997">
    <property type="entry name" value="Sporulation related repeat"/>
    <property type="match status" value="1"/>
</dbReference>
<feature type="signal peptide" evidence="2">
    <location>
        <begin position="1"/>
        <end position="22"/>
    </location>
</feature>
<dbReference type="AlphaFoldDB" id="A0A1C3RLJ9"/>
<evidence type="ECO:0000259" key="3">
    <source>
        <dbReference type="PROSITE" id="PS51724"/>
    </source>
</evidence>
<keyword evidence="2" id="KW-0732">Signal</keyword>
<accession>A0A1C3RLJ9</accession>
<dbReference type="InterPro" id="IPR011990">
    <property type="entry name" value="TPR-like_helical_dom_sf"/>
</dbReference>
<feature type="chain" id="PRO_5008680899" description="SPOR domain-containing protein" evidence="2">
    <location>
        <begin position="23"/>
        <end position="470"/>
    </location>
</feature>
<dbReference type="SMART" id="SM00028">
    <property type="entry name" value="TPR"/>
    <property type="match status" value="2"/>
</dbReference>
<evidence type="ECO:0000256" key="1">
    <source>
        <dbReference type="SAM" id="MobiDB-lite"/>
    </source>
</evidence>
<dbReference type="PROSITE" id="PS51724">
    <property type="entry name" value="SPOR"/>
    <property type="match status" value="1"/>
</dbReference>
<dbReference type="OrthoDB" id="7338235at2"/>
<dbReference type="InterPro" id="IPR018649">
    <property type="entry name" value="SHOCT"/>
</dbReference>
<reference evidence="4 5" key="1">
    <citation type="submission" date="2016-07" db="EMBL/GenBank/DDBJ databases">
        <authorList>
            <person name="Lefevre C.T."/>
        </authorList>
    </citation>
    <scope>NUCLEOTIDE SEQUENCE [LARGE SCALE GENOMIC DNA]</scope>
    <source>
        <strain evidence="4">PR1</strain>
    </source>
</reference>
<dbReference type="RefSeq" id="WP_069190147.1">
    <property type="nucleotide sequence ID" value="NZ_FLYE01000047.1"/>
</dbReference>
<evidence type="ECO:0000313" key="4">
    <source>
        <dbReference type="EMBL" id="SCA58154.1"/>
    </source>
</evidence>
<dbReference type="PROSITE" id="PS51257">
    <property type="entry name" value="PROKAR_LIPOPROTEIN"/>
    <property type="match status" value="1"/>
</dbReference>
<proteinExistence type="predicted"/>
<dbReference type="InterPro" id="IPR036680">
    <property type="entry name" value="SPOR-like_sf"/>
</dbReference>
<dbReference type="InterPro" id="IPR019734">
    <property type="entry name" value="TPR_rpt"/>
</dbReference>
<dbReference type="Pfam" id="PF14559">
    <property type="entry name" value="TPR_19"/>
    <property type="match status" value="1"/>
</dbReference>
<protein>
    <recommendedName>
        <fullName evidence="3">SPOR domain-containing protein</fullName>
    </recommendedName>
</protein>
<dbReference type="GO" id="GO:0042834">
    <property type="term" value="F:peptidoglycan binding"/>
    <property type="evidence" value="ECO:0007669"/>
    <property type="project" value="InterPro"/>
</dbReference>
<organism evidence="4 5">
    <name type="scientific">Candidatus Terasakiella magnetica</name>
    <dbReference type="NCBI Taxonomy" id="1867952"/>
    <lineage>
        <taxon>Bacteria</taxon>
        <taxon>Pseudomonadati</taxon>
        <taxon>Pseudomonadota</taxon>
        <taxon>Alphaproteobacteria</taxon>
        <taxon>Rhodospirillales</taxon>
        <taxon>Terasakiellaceae</taxon>
        <taxon>Terasakiella</taxon>
    </lineage>
</organism>
<dbReference type="SUPFAM" id="SSF48452">
    <property type="entry name" value="TPR-like"/>
    <property type="match status" value="1"/>
</dbReference>
<dbReference type="Gene3D" id="3.30.70.1070">
    <property type="entry name" value="Sporulation related repeat"/>
    <property type="match status" value="1"/>
</dbReference>
<dbReference type="STRING" id="1867952.MTBPR1_80208"/>
<feature type="region of interest" description="Disordered" evidence="1">
    <location>
        <begin position="350"/>
        <end position="369"/>
    </location>
</feature>
<sequence length="470" mass="50046">MFGKTKRYAALFAVGLTMSACGAIQEGSLLDPVFWERSAFSKTSGGLVAADKGLAELVKGNYLPAEALFDEALEADPHNVYALLGKAMIYQNTGQITRARSLYEAVLAQRPDESMNVVIWSDSTPRNVSEVASMNLSMIDSGGVVGNMATGAAGVDKPAQLGGRPGQGVGGGAGNYGYLAPSNATTAMRQTDMRMSSGAIPEMGMDEGTRNIVSRFTTLRDLLDQGLITPEEYKIRRQRNVGSLVPLTSKPPAAGLDRPVPSSAQVSGRLRAIGRALEMRAITIEQHAAERKMILDALMPDTPLILANPAVPPKGLMASADTVRRLEGLKQEGLISSDEYSRERASIEKGLQPAPPRTGGFMTKPTSGGANALTPRKAMRTGGPQPAVHLASYKSKRDASRGWTQLKRTHRSLLGGLQSEVSQVNLGPGKGVFYRLLAGPLDSKGEASNLCRKLKSKRQFCEPGFMGTNG</sequence>
<dbReference type="Proteomes" id="UP000231658">
    <property type="component" value="Unassembled WGS sequence"/>
</dbReference>
<dbReference type="Gene3D" id="1.25.40.10">
    <property type="entry name" value="Tetratricopeptide repeat domain"/>
    <property type="match status" value="1"/>
</dbReference>
<feature type="domain" description="SPOR" evidence="3">
    <location>
        <begin position="380"/>
        <end position="468"/>
    </location>
</feature>
<dbReference type="Pfam" id="PF05036">
    <property type="entry name" value="SPOR"/>
    <property type="match status" value="1"/>
</dbReference>
<dbReference type="InterPro" id="IPR007730">
    <property type="entry name" value="SPOR-like_dom"/>
</dbReference>
<dbReference type="Pfam" id="PF09851">
    <property type="entry name" value="SHOCT"/>
    <property type="match status" value="1"/>
</dbReference>
<name>A0A1C3RLJ9_9PROT</name>
<evidence type="ECO:0000256" key="2">
    <source>
        <dbReference type="SAM" id="SignalP"/>
    </source>
</evidence>